<sequence length="168" mass="17765">MQKGFTLIELVVVIIILGVLAVTAAPKFLNLSSDAYKAQLAASLGSMKSAVGLFKAASEIRGAGDTRVVYDGIRGERNQPWAASSNGSSPSTGYTNPPEIFKAAGMDTADWRYRIYIAAGVYQVAAAPAGKLNVAQPTQAQVQATNCYINYAWQLDGTPLMQLVDSGC</sequence>
<comment type="caution">
    <text evidence="2">The sequence shown here is derived from an EMBL/GenBank/DDBJ whole genome shotgun (WGS) entry which is preliminary data.</text>
</comment>
<dbReference type="InterPro" id="IPR000983">
    <property type="entry name" value="Bac_GSPG_pilin"/>
</dbReference>
<dbReference type="Gene3D" id="3.30.700.10">
    <property type="entry name" value="Glycoprotein, Type 4 Pilin"/>
    <property type="match status" value="1"/>
</dbReference>
<evidence type="ECO:0000313" key="3">
    <source>
        <dbReference type="Proteomes" id="UP001202831"/>
    </source>
</evidence>
<protein>
    <submittedName>
        <fullName evidence="2">Prepilin-type N-terminal cleavage/methylation domain-containing protein</fullName>
    </submittedName>
</protein>
<accession>A0ABT0NDH9</accession>
<dbReference type="InterPro" id="IPR045584">
    <property type="entry name" value="Pilin-like"/>
</dbReference>
<dbReference type="NCBIfam" id="TIGR02532">
    <property type="entry name" value="IV_pilin_GFxxxE"/>
    <property type="match status" value="1"/>
</dbReference>
<evidence type="ECO:0000313" key="2">
    <source>
        <dbReference type="EMBL" id="MCL2916524.1"/>
    </source>
</evidence>
<evidence type="ECO:0000256" key="1">
    <source>
        <dbReference type="ARBA" id="ARBA00022481"/>
    </source>
</evidence>
<keyword evidence="3" id="KW-1185">Reference proteome</keyword>
<keyword evidence="1" id="KW-0488">Methylation</keyword>
<dbReference type="InterPro" id="IPR012902">
    <property type="entry name" value="N_methyl_site"/>
</dbReference>
<dbReference type="Proteomes" id="UP001202831">
    <property type="component" value="Unassembled WGS sequence"/>
</dbReference>
<reference evidence="2 3" key="1">
    <citation type="submission" date="2022-01" db="EMBL/GenBank/DDBJ databases">
        <title>Whole genome-based taxonomy of the Shewanellaceae.</title>
        <authorList>
            <person name="Martin-Rodriguez A.J."/>
        </authorList>
    </citation>
    <scope>NUCLEOTIDE SEQUENCE [LARGE SCALE GENOMIC DNA]</scope>
    <source>
        <strain evidence="2 3">DSM 21332</strain>
    </source>
</reference>
<dbReference type="SUPFAM" id="SSF54523">
    <property type="entry name" value="Pili subunits"/>
    <property type="match status" value="1"/>
</dbReference>
<dbReference type="RefSeq" id="WP_249251061.1">
    <property type="nucleotide sequence ID" value="NZ_JAKIKT010000016.1"/>
</dbReference>
<gene>
    <name evidence="2" type="ORF">L2725_22560</name>
</gene>
<dbReference type="PRINTS" id="PR00813">
    <property type="entry name" value="BCTERIALGSPG"/>
</dbReference>
<dbReference type="EMBL" id="JAKIKT010000016">
    <property type="protein sequence ID" value="MCL2916524.1"/>
    <property type="molecule type" value="Genomic_DNA"/>
</dbReference>
<name>A0ABT0NDH9_9GAMM</name>
<dbReference type="PROSITE" id="PS00409">
    <property type="entry name" value="PROKAR_NTER_METHYL"/>
    <property type="match status" value="1"/>
</dbReference>
<proteinExistence type="predicted"/>
<dbReference type="Pfam" id="PF07963">
    <property type="entry name" value="N_methyl"/>
    <property type="match status" value="1"/>
</dbReference>
<organism evidence="2 3">
    <name type="scientific">Shewanella corallii</name>
    <dbReference type="NCBI Taxonomy" id="560080"/>
    <lineage>
        <taxon>Bacteria</taxon>
        <taxon>Pseudomonadati</taxon>
        <taxon>Pseudomonadota</taxon>
        <taxon>Gammaproteobacteria</taxon>
        <taxon>Alteromonadales</taxon>
        <taxon>Shewanellaceae</taxon>
        <taxon>Shewanella</taxon>
    </lineage>
</organism>